<name>A0A7W9FRR1_BREVE</name>
<evidence type="ECO:0000256" key="1">
    <source>
        <dbReference type="SAM" id="MobiDB-lite"/>
    </source>
</evidence>
<feature type="region of interest" description="Disordered" evidence="1">
    <location>
        <begin position="275"/>
        <end position="313"/>
    </location>
</feature>
<organism evidence="2 3">
    <name type="scientific">Brevundimonas vesicularis</name>
    <name type="common">Pseudomonas vesicularis</name>
    <dbReference type="NCBI Taxonomy" id="41276"/>
    <lineage>
        <taxon>Bacteria</taxon>
        <taxon>Pseudomonadati</taxon>
        <taxon>Pseudomonadota</taxon>
        <taxon>Alphaproteobacteria</taxon>
        <taxon>Caulobacterales</taxon>
        <taxon>Caulobacteraceae</taxon>
        <taxon>Brevundimonas</taxon>
    </lineage>
</organism>
<gene>
    <name evidence="2" type="ORF">HNP47_000356</name>
</gene>
<dbReference type="SUPFAM" id="SSF110849">
    <property type="entry name" value="ParB/Sulfiredoxin"/>
    <property type="match status" value="1"/>
</dbReference>
<evidence type="ECO:0000313" key="2">
    <source>
        <dbReference type="EMBL" id="MBB5770387.1"/>
    </source>
</evidence>
<evidence type="ECO:0000313" key="3">
    <source>
        <dbReference type="Proteomes" id="UP000556201"/>
    </source>
</evidence>
<sequence length="444" mass="50152">MHIAPHVNRAGVVPMPYENLEIRELLVNQANDRHGELGSEDLAIAELFRLHDAQMRNLAADIAEVGTIYDPPLVMPIDDHYIVFDGNRRITCLKLLLSPERAPTAELRDYFVRLAEEATVQISASVTCQIEHDRNLIDAILYRRHTGSQRGVGQLSWNDRAKLNFVERTGQGGGVNVAAEVERLLSEADRLPCGAIPWSTLTRLLSSEEFRNRAGVSTAGRRFRLTHDPEVVLDALNRITTDLSNQTITLGNLWNNAGKRAYLNSLQDEGVLPAESERLPNPANPGNPDGTGRNPGRNKRPRPPQTNFVPSDAPHIQWIANQQRIRAIWEELQSLQLRSHPNAVSALMRILLELSVENYIAQHNLNAPDNLSRRVGAVSRHLLDHGAIDQDYFDELERIRLNDQLISIASMQRYIHSPEFAPMEHELRTYWIRLGRFLVAALNR</sequence>
<accession>A0A7W9FRR1</accession>
<dbReference type="EMBL" id="JACHLJ010000001">
    <property type="protein sequence ID" value="MBB5770387.1"/>
    <property type="molecule type" value="Genomic_DNA"/>
</dbReference>
<protein>
    <recommendedName>
        <fullName evidence="4">ParB/Sulfiredoxin domain-containing protein</fullName>
    </recommendedName>
</protein>
<evidence type="ECO:0008006" key="4">
    <source>
        <dbReference type="Google" id="ProtNLM"/>
    </source>
</evidence>
<proteinExistence type="predicted"/>
<comment type="caution">
    <text evidence="2">The sequence shown here is derived from an EMBL/GenBank/DDBJ whole genome shotgun (WGS) entry which is preliminary data.</text>
</comment>
<reference evidence="2 3" key="1">
    <citation type="submission" date="2020-08" db="EMBL/GenBank/DDBJ databases">
        <title>Functional genomics of gut bacteria from endangered species of beetles.</title>
        <authorList>
            <person name="Carlos-Shanley C."/>
        </authorList>
    </citation>
    <scope>NUCLEOTIDE SEQUENCE [LARGE SCALE GENOMIC DNA]</scope>
    <source>
        <strain evidence="2 3">S00192</strain>
    </source>
</reference>
<dbReference type="Gene3D" id="3.90.1530.30">
    <property type="match status" value="1"/>
</dbReference>
<dbReference type="InterPro" id="IPR036086">
    <property type="entry name" value="ParB/Sulfiredoxin_sf"/>
</dbReference>
<dbReference type="Proteomes" id="UP000556201">
    <property type="component" value="Unassembled WGS sequence"/>
</dbReference>
<dbReference type="RefSeq" id="WP_184277889.1">
    <property type="nucleotide sequence ID" value="NZ_JACHLJ010000001.1"/>
</dbReference>
<dbReference type="AlphaFoldDB" id="A0A7W9FRR1"/>